<accession>A0A7J7IJ78</accession>
<dbReference type="Proteomes" id="UP000530660">
    <property type="component" value="Unassembled WGS sequence"/>
</dbReference>
<protein>
    <submittedName>
        <fullName evidence="2">Uncharacterized protein</fullName>
    </submittedName>
</protein>
<keyword evidence="3" id="KW-1185">Reference proteome</keyword>
<gene>
    <name evidence="2" type="ORF">F1559_000167</name>
</gene>
<organism evidence="2 3">
    <name type="scientific">Cyanidiococcus yangmingshanensis</name>
    <dbReference type="NCBI Taxonomy" id="2690220"/>
    <lineage>
        <taxon>Eukaryota</taxon>
        <taxon>Rhodophyta</taxon>
        <taxon>Bangiophyceae</taxon>
        <taxon>Cyanidiales</taxon>
        <taxon>Cyanidiaceae</taxon>
        <taxon>Cyanidiococcus</taxon>
    </lineage>
</organism>
<feature type="region of interest" description="Disordered" evidence="1">
    <location>
        <begin position="36"/>
        <end position="73"/>
    </location>
</feature>
<comment type="caution">
    <text evidence="2">The sequence shown here is derived from an EMBL/GenBank/DDBJ whole genome shotgun (WGS) entry which is preliminary data.</text>
</comment>
<feature type="region of interest" description="Disordered" evidence="1">
    <location>
        <begin position="115"/>
        <end position="134"/>
    </location>
</feature>
<dbReference type="AlphaFoldDB" id="A0A7J7IJ78"/>
<dbReference type="OrthoDB" id="10535841at2759"/>
<proteinExistence type="predicted"/>
<name>A0A7J7IJ78_9RHOD</name>
<reference evidence="2 3" key="1">
    <citation type="journal article" date="2020" name="J. Phycol.">
        <title>Comparative genome analysis reveals Cyanidiococcus gen. nov., a new extremophilic red algal genus sister to Cyanidioschyzon (Cyanidioschyzonaceae, Rhodophyta).</title>
        <authorList>
            <person name="Liu S.-L."/>
            <person name="Chiang Y.-R."/>
            <person name="Yoon H.S."/>
            <person name="Fu H.-Y."/>
        </authorList>
    </citation>
    <scope>NUCLEOTIDE SEQUENCE [LARGE SCALE GENOMIC DNA]</scope>
    <source>
        <strain evidence="2 3">THAL066</strain>
    </source>
</reference>
<evidence type="ECO:0000313" key="2">
    <source>
        <dbReference type="EMBL" id="KAF6003166.1"/>
    </source>
</evidence>
<evidence type="ECO:0000313" key="3">
    <source>
        <dbReference type="Proteomes" id="UP000530660"/>
    </source>
</evidence>
<feature type="compositionally biased region" description="Polar residues" evidence="1">
    <location>
        <begin position="116"/>
        <end position="127"/>
    </location>
</feature>
<sequence>MFVSVTWTRYGSVGAPRASAMVCRRPHRAALVSLRAAAAATPGPDAKSSTPKKPAGDKKIPQAAPSLSPEERTARVQQLKMRVLLVHRQLQVAESSSKDDPLALWRSVAHDMATPAVSNESGSQATGKNGDGKSSAALREELEALKAELATLDGGAYTDVLRSTDGVKTAEQRIKEHEHKIQEAPKLSYPESRLPGWSAAAETETKATTYELVEGCHVLDLSQ</sequence>
<dbReference type="EMBL" id="VWRR01000007">
    <property type="protein sequence ID" value="KAF6003166.1"/>
    <property type="molecule type" value="Genomic_DNA"/>
</dbReference>
<evidence type="ECO:0000256" key="1">
    <source>
        <dbReference type="SAM" id="MobiDB-lite"/>
    </source>
</evidence>